<dbReference type="GO" id="GO:0008253">
    <property type="term" value="F:5'-nucleotidase activity"/>
    <property type="evidence" value="ECO:0007669"/>
    <property type="project" value="UniProtKB-EC"/>
</dbReference>
<dbReference type="EMBL" id="BBNU01000009">
    <property type="protein sequence ID" value="GAL80131.1"/>
    <property type="molecule type" value="Genomic_DNA"/>
</dbReference>
<protein>
    <submittedName>
        <fullName evidence="1">5'-nucleotidase</fullName>
        <ecNumber evidence="1">3.1.3.5</ecNumber>
    </submittedName>
</protein>
<organism evidence="1 2">
    <name type="scientific">Algibacter lectus</name>
    <dbReference type="NCBI Taxonomy" id="221126"/>
    <lineage>
        <taxon>Bacteria</taxon>
        <taxon>Pseudomonadati</taxon>
        <taxon>Bacteroidota</taxon>
        <taxon>Flavobacteriia</taxon>
        <taxon>Flavobacteriales</taxon>
        <taxon>Flavobacteriaceae</taxon>
        <taxon>Algibacter</taxon>
    </lineage>
</organism>
<reference evidence="1 2" key="1">
    <citation type="journal article" date="2014" name="Genome Announc.">
        <title>Draft Genome Sequences of Marine Flavobacterium Algibacter lectus Strains SS8 and NR4.</title>
        <authorList>
            <person name="Takatani N."/>
            <person name="Nakanishi M."/>
            <person name="Meirelles P."/>
            <person name="Mino S."/>
            <person name="Suda W."/>
            <person name="Oshima K."/>
            <person name="Hattori M."/>
            <person name="Ohkuma M."/>
            <person name="Hosokawa M."/>
            <person name="Miyashita K."/>
            <person name="Thompson F.L."/>
            <person name="Niwa A."/>
            <person name="Sawabe T."/>
            <person name="Sawabe T."/>
        </authorList>
    </citation>
    <scope>NUCLEOTIDE SEQUENCE [LARGE SCALE GENOMIC DNA]</scope>
    <source>
        <strain evidence="2">JCM19274</strain>
    </source>
</reference>
<evidence type="ECO:0000313" key="2">
    <source>
        <dbReference type="Proteomes" id="UP000029643"/>
    </source>
</evidence>
<accession>A0A090WSX9</accession>
<evidence type="ECO:0000313" key="1">
    <source>
        <dbReference type="EMBL" id="GAL80131.1"/>
    </source>
</evidence>
<sequence>MTFFKTNDSLYVLDYKIRNALIDKFMKLDTINPVIDDRFTQIK</sequence>
<dbReference type="Proteomes" id="UP000029643">
    <property type="component" value="Unassembled WGS sequence"/>
</dbReference>
<dbReference type="EC" id="3.1.3.5" evidence="1"/>
<dbReference type="AlphaFoldDB" id="A0A090WSX9"/>
<proteinExistence type="predicted"/>
<gene>
    <name evidence="1" type="ORF">JCM19274_3701</name>
</gene>
<comment type="caution">
    <text evidence="1">The sequence shown here is derived from an EMBL/GenBank/DDBJ whole genome shotgun (WGS) entry which is preliminary data.</text>
</comment>
<name>A0A090WSX9_9FLAO</name>
<keyword evidence="1" id="KW-0378">Hydrolase</keyword>